<accession>A0A0B6WUJ7</accession>
<evidence type="ECO:0000256" key="5">
    <source>
        <dbReference type="ARBA" id="ARBA00022801"/>
    </source>
</evidence>
<dbReference type="GO" id="GO:0005829">
    <property type="term" value="C:cytosol"/>
    <property type="evidence" value="ECO:0007669"/>
    <property type="project" value="TreeGrafter"/>
</dbReference>
<name>A0A0B6WUJ7_9BACT</name>
<feature type="binding site" evidence="9">
    <location>
        <position position="73"/>
    </location>
    <ligand>
        <name>Zn(2+)</name>
        <dbReference type="ChEBI" id="CHEBI:29105"/>
        <note>catalytic</note>
    </ligand>
</feature>
<dbReference type="AlphaFoldDB" id="A0A0B6WUJ7"/>
<dbReference type="PANTHER" id="PTHR21327">
    <property type="entry name" value="GTP CYCLOHYDROLASE II-RELATED"/>
    <property type="match status" value="1"/>
</dbReference>
<feature type="binding site" evidence="9">
    <location>
        <position position="120"/>
    </location>
    <ligand>
        <name>GTP</name>
        <dbReference type="ChEBI" id="CHEBI:37565"/>
    </ligand>
</feature>
<keyword evidence="4 9" id="KW-0547">Nucleotide-binding</keyword>
<feature type="binding site" evidence="9">
    <location>
        <position position="71"/>
    </location>
    <ligand>
        <name>Zn(2+)</name>
        <dbReference type="ChEBI" id="CHEBI:29105"/>
        <note>catalytic</note>
    </ligand>
</feature>
<dbReference type="PANTHER" id="PTHR21327:SF18">
    <property type="entry name" value="3,4-DIHYDROXY-2-BUTANONE 4-PHOSPHATE SYNTHASE"/>
    <property type="match status" value="1"/>
</dbReference>
<dbReference type="OrthoDB" id="9793111at2"/>
<keyword evidence="6 9" id="KW-0862">Zinc</keyword>
<feature type="binding site" evidence="9">
    <location>
        <position position="60"/>
    </location>
    <ligand>
        <name>Zn(2+)</name>
        <dbReference type="ChEBI" id="CHEBI:29105"/>
        <note>catalytic</note>
    </ligand>
</feature>
<keyword evidence="2 9" id="KW-0686">Riboflavin biosynthesis</keyword>
<dbReference type="NCBIfam" id="TIGR00505">
    <property type="entry name" value="ribA"/>
    <property type="match status" value="1"/>
</dbReference>
<dbReference type="EC" id="3.5.4.25" evidence="9"/>
<evidence type="ECO:0000313" key="12">
    <source>
        <dbReference type="Proteomes" id="UP000031518"/>
    </source>
</evidence>
<dbReference type="FunFam" id="3.40.50.10990:FF:000002">
    <property type="entry name" value="GTP cyclohydrolase-2"/>
    <property type="match status" value="1"/>
</dbReference>
<comment type="similarity">
    <text evidence="9">Belongs to the GTP cyclohydrolase II family.</text>
</comment>
<evidence type="ECO:0000256" key="6">
    <source>
        <dbReference type="ARBA" id="ARBA00022833"/>
    </source>
</evidence>
<sequence length="216" mass="23854">MGEGSVSAIARVAEARLPTEFGEFRLIGYHSPSSNEEFVALVRGVPAAERPALVRIHSQCLTGDALGSLRCDCGRQLREALRMIAAEDYGAIVYQMQEGRGVGILNKIRAYALQDAGANTVEANKLLGLPVDGRRYDECAEVLLDLGFKRVRVMSNNPAKIRALRRAGLEVVERVPLPIEPHESFSNYLRTKRALMGHLITKETYEQTRSDGCPCR</sequence>
<feature type="binding site" evidence="9">
    <location>
        <begin position="55"/>
        <end position="59"/>
    </location>
    <ligand>
        <name>GTP</name>
        <dbReference type="ChEBI" id="CHEBI:37565"/>
    </ligand>
</feature>
<reference evidence="11 12" key="1">
    <citation type="submission" date="2013-12" db="EMBL/GenBank/DDBJ databases">
        <authorList>
            <person name="Stott M."/>
        </authorList>
    </citation>
    <scope>NUCLEOTIDE SEQUENCE [LARGE SCALE GENOMIC DNA]</scope>
    <source>
        <strain evidence="11 12">K22</strain>
    </source>
</reference>
<dbReference type="Pfam" id="PF00925">
    <property type="entry name" value="GTP_cyclohydro2"/>
    <property type="match status" value="1"/>
</dbReference>
<dbReference type="InterPro" id="IPR032677">
    <property type="entry name" value="GTP_cyclohydro_II"/>
</dbReference>
<comment type="pathway">
    <text evidence="1 9">Cofactor biosynthesis; riboflavin biosynthesis; 5-amino-6-(D-ribitylamino)uracil from GTP: step 1/4.</text>
</comment>
<feature type="binding site" evidence="9">
    <location>
        <position position="155"/>
    </location>
    <ligand>
        <name>GTP</name>
        <dbReference type="ChEBI" id="CHEBI:37565"/>
    </ligand>
</feature>
<proteinExistence type="inferred from homology"/>
<feature type="binding site" evidence="9">
    <location>
        <position position="76"/>
    </location>
    <ligand>
        <name>GTP</name>
        <dbReference type="ChEBI" id="CHEBI:37565"/>
    </ligand>
</feature>
<comment type="function">
    <text evidence="9">Catalyzes the conversion of GTP to 2,5-diamino-6-ribosylamino-4(3H)-pyrimidinone 5'-phosphate (DARP), formate and pyrophosphate.</text>
</comment>
<comment type="catalytic activity">
    <reaction evidence="8 9">
        <text>GTP + 4 H2O = 2,5-diamino-6-hydroxy-4-(5-phosphoribosylamino)-pyrimidine + formate + 2 phosphate + 3 H(+)</text>
        <dbReference type="Rhea" id="RHEA:23704"/>
        <dbReference type="ChEBI" id="CHEBI:15377"/>
        <dbReference type="ChEBI" id="CHEBI:15378"/>
        <dbReference type="ChEBI" id="CHEBI:15740"/>
        <dbReference type="ChEBI" id="CHEBI:37565"/>
        <dbReference type="ChEBI" id="CHEBI:43474"/>
        <dbReference type="ChEBI" id="CHEBI:58614"/>
        <dbReference type="EC" id="3.5.4.25"/>
    </reaction>
</comment>
<dbReference type="SUPFAM" id="SSF142695">
    <property type="entry name" value="RibA-like"/>
    <property type="match status" value="1"/>
</dbReference>
<feature type="binding site" evidence="9">
    <location>
        <position position="160"/>
    </location>
    <ligand>
        <name>GTP</name>
        <dbReference type="ChEBI" id="CHEBI:37565"/>
    </ligand>
</feature>
<dbReference type="RefSeq" id="WP_041973811.1">
    <property type="nucleotide sequence ID" value="NZ_CBXV010000002.1"/>
</dbReference>
<dbReference type="EMBL" id="CBXV010000002">
    <property type="protein sequence ID" value="CDM64372.1"/>
    <property type="molecule type" value="Genomic_DNA"/>
</dbReference>
<dbReference type="InterPro" id="IPR036144">
    <property type="entry name" value="RibA-like_sf"/>
</dbReference>
<feature type="active site" description="Nucleophile" evidence="9">
    <location>
        <position position="134"/>
    </location>
</feature>
<evidence type="ECO:0000256" key="2">
    <source>
        <dbReference type="ARBA" id="ARBA00022619"/>
    </source>
</evidence>
<dbReference type="GO" id="GO:0009231">
    <property type="term" value="P:riboflavin biosynthetic process"/>
    <property type="evidence" value="ECO:0007669"/>
    <property type="project" value="UniProtKB-UniRule"/>
</dbReference>
<dbReference type="CDD" id="cd00641">
    <property type="entry name" value="GTP_cyclohydro2"/>
    <property type="match status" value="1"/>
</dbReference>
<evidence type="ECO:0000256" key="1">
    <source>
        <dbReference type="ARBA" id="ARBA00004853"/>
    </source>
</evidence>
<reference evidence="11 12" key="2">
    <citation type="submission" date="2015-01" db="EMBL/GenBank/DDBJ databases">
        <title>Complete genome sequence of Pyrinomonas methylaliphatogenes type strain K22T.</title>
        <authorList>
            <person name="Lee K.C.Y."/>
            <person name="Power J.F."/>
            <person name="Dunfield P.F."/>
            <person name="Morgan X.C."/>
            <person name="Huttenhower C."/>
            <person name="Stott M.B."/>
        </authorList>
    </citation>
    <scope>NUCLEOTIDE SEQUENCE [LARGE SCALE GENOMIC DNA]</scope>
    <source>
        <strain evidence="11 12">K22</strain>
    </source>
</reference>
<evidence type="ECO:0000256" key="7">
    <source>
        <dbReference type="ARBA" id="ARBA00023134"/>
    </source>
</evidence>
<evidence type="ECO:0000313" key="11">
    <source>
        <dbReference type="EMBL" id="CDM64372.1"/>
    </source>
</evidence>
<evidence type="ECO:0000256" key="3">
    <source>
        <dbReference type="ARBA" id="ARBA00022723"/>
    </source>
</evidence>
<keyword evidence="7 9" id="KW-0342">GTP-binding</keyword>
<dbReference type="Proteomes" id="UP000031518">
    <property type="component" value="Unassembled WGS sequence"/>
</dbReference>
<evidence type="ECO:0000259" key="10">
    <source>
        <dbReference type="Pfam" id="PF00925"/>
    </source>
</evidence>
<evidence type="ECO:0000256" key="9">
    <source>
        <dbReference type="HAMAP-Rule" id="MF_00179"/>
    </source>
</evidence>
<keyword evidence="5 9" id="KW-0378">Hydrolase</keyword>
<dbReference type="GO" id="GO:0005525">
    <property type="term" value="F:GTP binding"/>
    <property type="evidence" value="ECO:0007669"/>
    <property type="project" value="UniProtKB-KW"/>
</dbReference>
<feature type="active site" description="Proton acceptor" evidence="9">
    <location>
        <position position="132"/>
    </location>
</feature>
<comment type="cofactor">
    <cofactor evidence="9">
        <name>Zn(2+)</name>
        <dbReference type="ChEBI" id="CHEBI:29105"/>
    </cofactor>
    <text evidence="9">Binds 1 zinc ion per subunit.</text>
</comment>
<keyword evidence="12" id="KW-1185">Reference proteome</keyword>
<protein>
    <recommendedName>
        <fullName evidence="9">GTP cyclohydrolase-2</fullName>
        <ecNumber evidence="9">3.5.4.25</ecNumber>
    </recommendedName>
    <alternativeName>
        <fullName evidence="9">GTP cyclohydrolase II</fullName>
    </alternativeName>
</protein>
<dbReference type="STRING" id="454194.PYK22_00365"/>
<dbReference type="UniPathway" id="UPA00275">
    <property type="reaction ID" value="UER00400"/>
</dbReference>
<dbReference type="HAMAP" id="MF_00179">
    <property type="entry name" value="RibA"/>
    <property type="match status" value="1"/>
</dbReference>
<dbReference type="InterPro" id="IPR000926">
    <property type="entry name" value="RibA"/>
</dbReference>
<dbReference type="NCBIfam" id="NF001591">
    <property type="entry name" value="PRK00393.1"/>
    <property type="match status" value="1"/>
</dbReference>
<feature type="domain" description="GTP cyclohydrolase II" evidence="10">
    <location>
        <begin position="11"/>
        <end position="176"/>
    </location>
</feature>
<keyword evidence="3 9" id="KW-0479">Metal-binding</keyword>
<feature type="binding site" evidence="9">
    <location>
        <begin position="98"/>
        <end position="100"/>
    </location>
    <ligand>
        <name>GTP</name>
        <dbReference type="ChEBI" id="CHEBI:37565"/>
    </ligand>
</feature>
<evidence type="ECO:0000256" key="4">
    <source>
        <dbReference type="ARBA" id="ARBA00022741"/>
    </source>
</evidence>
<dbReference type="GO" id="GO:0008270">
    <property type="term" value="F:zinc ion binding"/>
    <property type="evidence" value="ECO:0007669"/>
    <property type="project" value="UniProtKB-UniRule"/>
</dbReference>
<organism evidence="11 12">
    <name type="scientific">Pyrinomonas methylaliphatogenes</name>
    <dbReference type="NCBI Taxonomy" id="454194"/>
    <lineage>
        <taxon>Bacteria</taxon>
        <taxon>Pseudomonadati</taxon>
        <taxon>Acidobacteriota</taxon>
        <taxon>Blastocatellia</taxon>
        <taxon>Blastocatellales</taxon>
        <taxon>Pyrinomonadaceae</taxon>
        <taxon>Pyrinomonas</taxon>
    </lineage>
</organism>
<gene>
    <name evidence="9" type="primary">ribA</name>
    <name evidence="11" type="ORF">PYK22_00365</name>
</gene>
<evidence type="ECO:0000256" key="8">
    <source>
        <dbReference type="ARBA" id="ARBA00049295"/>
    </source>
</evidence>
<dbReference type="GO" id="GO:0003935">
    <property type="term" value="F:GTP cyclohydrolase II activity"/>
    <property type="evidence" value="ECO:0007669"/>
    <property type="project" value="UniProtKB-UniRule"/>
</dbReference>
<dbReference type="Gene3D" id="3.40.50.10990">
    <property type="entry name" value="GTP cyclohydrolase II"/>
    <property type="match status" value="1"/>
</dbReference>